<gene>
    <name evidence="1" type="ORF">AUJ40_00375</name>
</gene>
<accession>A0A1J4RSY3</accession>
<reference evidence="1 2" key="1">
    <citation type="journal article" date="2016" name="Environ. Microbiol.">
        <title>Genomic resolution of a cold subsurface aquifer community provides metabolic insights for novel microbes adapted to high CO concentrations.</title>
        <authorList>
            <person name="Probst A.J."/>
            <person name="Castelle C.J."/>
            <person name="Singh A."/>
            <person name="Brown C.T."/>
            <person name="Anantharaman K."/>
            <person name="Sharon I."/>
            <person name="Hug L.A."/>
            <person name="Burstein D."/>
            <person name="Emerson J.B."/>
            <person name="Thomas B.C."/>
            <person name="Banfield J.F."/>
        </authorList>
    </citation>
    <scope>NUCLEOTIDE SEQUENCE [LARGE SCALE GENOMIC DNA]</scope>
    <source>
        <strain evidence="1">CG1_02_42_45</strain>
    </source>
</reference>
<organism evidence="1 2">
    <name type="scientific">Candidatus Berkelbacteria bacterium CG1_02_42_45</name>
    <dbReference type="NCBI Taxonomy" id="1805036"/>
    <lineage>
        <taxon>Bacteria</taxon>
        <taxon>Candidatus Berkelbacteria</taxon>
    </lineage>
</organism>
<name>A0A1J4RSY3_9BACT</name>
<proteinExistence type="predicted"/>
<protein>
    <submittedName>
        <fullName evidence="1">Uncharacterized protein</fullName>
    </submittedName>
</protein>
<dbReference type="Proteomes" id="UP000182753">
    <property type="component" value="Unassembled WGS sequence"/>
</dbReference>
<evidence type="ECO:0000313" key="1">
    <source>
        <dbReference type="EMBL" id="OIN90144.1"/>
    </source>
</evidence>
<evidence type="ECO:0000313" key="2">
    <source>
        <dbReference type="Proteomes" id="UP000182753"/>
    </source>
</evidence>
<dbReference type="AlphaFoldDB" id="A0A1J4RSY3"/>
<sequence length="112" mass="13395">MKKRNFQHKELANGRWNKFSIFAQMANVGAEVGRAINWREKNKEYSQMAFERALELIDLMVEDKNNRSRLKEICRLREVLVDYFAGDNIYNSSDKLWGKYFYPFNYAARINT</sequence>
<comment type="caution">
    <text evidence="1">The sequence shown here is derived from an EMBL/GenBank/DDBJ whole genome shotgun (WGS) entry which is preliminary data.</text>
</comment>
<dbReference type="EMBL" id="MNUJ01000008">
    <property type="protein sequence ID" value="OIN90144.1"/>
    <property type="molecule type" value="Genomic_DNA"/>
</dbReference>